<dbReference type="AlphaFoldDB" id="A0A6V7XEB7"/>
<evidence type="ECO:0000256" key="12">
    <source>
        <dbReference type="ARBA" id="ARBA00023303"/>
    </source>
</evidence>
<keyword evidence="10" id="KW-0325">Glycoprotein</keyword>
<gene>
    <name evidence="15" type="ORF">MENT_LOCUS50787</name>
</gene>
<sequence>MLRGRCMRLRYIMHQTDPADIGRIDVYLNQLTSRLTDKSGMQPQIVAYITDEHQAVGTFPRYYVHFHSAVLLRARNRQISMLPDNDQCYSNYGKDYKGRSSCWVKRWLHEKIVEPFNCTVFYLGRNRYNYLPICEPITIVRNYLDVTNLRLDNDTRKRCKPACIRSEHTFQEFRPKGSVMKRNYMPAFRIEISFTNLEIEVYQEVLTTTLPGFVSQLGGQSGLFVGLSVCSIIQIGISIAWKLHLWYKRFFDGRRNEKF</sequence>
<dbReference type="OrthoDB" id="5874059at2759"/>
<comment type="caution">
    <text evidence="15">The sequence shown here is derived from an EMBL/GenBank/DDBJ whole genome shotgun (WGS) entry which is preliminary data.</text>
</comment>
<evidence type="ECO:0000256" key="11">
    <source>
        <dbReference type="ARBA" id="ARBA00023201"/>
    </source>
</evidence>
<evidence type="ECO:0000256" key="1">
    <source>
        <dbReference type="ARBA" id="ARBA00004141"/>
    </source>
</evidence>
<dbReference type="Proteomes" id="UP000580250">
    <property type="component" value="Unassembled WGS sequence"/>
</dbReference>
<evidence type="ECO:0000256" key="3">
    <source>
        <dbReference type="ARBA" id="ARBA00022448"/>
    </source>
</evidence>
<evidence type="ECO:0000256" key="14">
    <source>
        <dbReference type="SAM" id="Phobius"/>
    </source>
</evidence>
<reference evidence="15 16" key="1">
    <citation type="submission" date="2020-08" db="EMBL/GenBank/DDBJ databases">
        <authorList>
            <person name="Koutsovoulos G."/>
            <person name="Danchin GJ E."/>
        </authorList>
    </citation>
    <scope>NUCLEOTIDE SEQUENCE [LARGE SCALE GENOMIC DNA]</scope>
</reference>
<evidence type="ECO:0000256" key="5">
    <source>
        <dbReference type="ARBA" id="ARBA00022692"/>
    </source>
</evidence>
<evidence type="ECO:0000256" key="4">
    <source>
        <dbReference type="ARBA" id="ARBA00022461"/>
    </source>
</evidence>
<dbReference type="Gene3D" id="1.10.287.770">
    <property type="entry name" value="YojJ-like"/>
    <property type="match status" value="1"/>
</dbReference>
<keyword evidence="12 13" id="KW-0407">Ion channel</keyword>
<dbReference type="Pfam" id="PF00858">
    <property type="entry name" value="ASC"/>
    <property type="match status" value="1"/>
</dbReference>
<evidence type="ECO:0000256" key="10">
    <source>
        <dbReference type="ARBA" id="ARBA00023180"/>
    </source>
</evidence>
<keyword evidence="8 13" id="KW-0406">Ion transport</keyword>
<dbReference type="GO" id="GO:0016020">
    <property type="term" value="C:membrane"/>
    <property type="evidence" value="ECO:0007669"/>
    <property type="project" value="UniProtKB-SubCell"/>
</dbReference>
<evidence type="ECO:0000256" key="13">
    <source>
        <dbReference type="RuleBase" id="RU000679"/>
    </source>
</evidence>
<keyword evidence="6 14" id="KW-1133">Transmembrane helix</keyword>
<evidence type="ECO:0000256" key="9">
    <source>
        <dbReference type="ARBA" id="ARBA00023136"/>
    </source>
</evidence>
<keyword evidence="5 13" id="KW-0812">Transmembrane</keyword>
<accession>A0A6V7XEB7</accession>
<keyword evidence="7" id="KW-0915">Sodium</keyword>
<dbReference type="InterPro" id="IPR001873">
    <property type="entry name" value="ENaC"/>
</dbReference>
<keyword evidence="9 14" id="KW-0472">Membrane</keyword>
<evidence type="ECO:0000256" key="2">
    <source>
        <dbReference type="ARBA" id="ARBA00007193"/>
    </source>
</evidence>
<name>A0A6V7XEB7_MELEN</name>
<protein>
    <submittedName>
        <fullName evidence="15">Uncharacterized protein</fullName>
    </submittedName>
</protein>
<organism evidence="15 16">
    <name type="scientific">Meloidogyne enterolobii</name>
    <name type="common">Root-knot nematode worm</name>
    <name type="synonym">Meloidogyne mayaguensis</name>
    <dbReference type="NCBI Taxonomy" id="390850"/>
    <lineage>
        <taxon>Eukaryota</taxon>
        <taxon>Metazoa</taxon>
        <taxon>Ecdysozoa</taxon>
        <taxon>Nematoda</taxon>
        <taxon>Chromadorea</taxon>
        <taxon>Rhabditida</taxon>
        <taxon>Tylenchina</taxon>
        <taxon>Tylenchomorpha</taxon>
        <taxon>Tylenchoidea</taxon>
        <taxon>Meloidogynidae</taxon>
        <taxon>Meloidogyninae</taxon>
        <taxon>Meloidogyne</taxon>
    </lineage>
</organism>
<feature type="transmembrane region" description="Helical" evidence="14">
    <location>
        <begin position="223"/>
        <end position="241"/>
    </location>
</feature>
<evidence type="ECO:0000256" key="7">
    <source>
        <dbReference type="ARBA" id="ARBA00023053"/>
    </source>
</evidence>
<evidence type="ECO:0000313" key="16">
    <source>
        <dbReference type="Proteomes" id="UP000580250"/>
    </source>
</evidence>
<dbReference type="GO" id="GO:0005272">
    <property type="term" value="F:sodium channel activity"/>
    <property type="evidence" value="ECO:0007669"/>
    <property type="project" value="UniProtKB-KW"/>
</dbReference>
<evidence type="ECO:0000313" key="15">
    <source>
        <dbReference type="EMBL" id="CAD2197532.1"/>
    </source>
</evidence>
<evidence type="ECO:0000256" key="6">
    <source>
        <dbReference type="ARBA" id="ARBA00022989"/>
    </source>
</evidence>
<comment type="similarity">
    <text evidence="2 13">Belongs to the amiloride-sensitive sodium channel (TC 1.A.6) family.</text>
</comment>
<dbReference type="EMBL" id="CAJEWN010001444">
    <property type="protein sequence ID" value="CAD2197532.1"/>
    <property type="molecule type" value="Genomic_DNA"/>
</dbReference>
<keyword evidence="3 13" id="KW-0813">Transport</keyword>
<evidence type="ECO:0000256" key="8">
    <source>
        <dbReference type="ARBA" id="ARBA00023065"/>
    </source>
</evidence>
<proteinExistence type="inferred from homology"/>
<keyword evidence="11 13" id="KW-0739">Sodium transport</keyword>
<comment type="subcellular location">
    <subcellularLocation>
        <location evidence="1">Membrane</location>
        <topology evidence="1">Multi-pass membrane protein</topology>
    </subcellularLocation>
</comment>
<keyword evidence="4 13" id="KW-0894">Sodium channel</keyword>